<dbReference type="PANTHER" id="PTHR33710:SF71">
    <property type="entry name" value="ENDONUCLEASE_EXONUCLEASE_PHOSPHATASE DOMAIN-CONTAINING PROTEIN"/>
    <property type="match status" value="1"/>
</dbReference>
<accession>A0AAP0JV78</accession>
<name>A0AAP0JV78_9MAGN</name>
<dbReference type="EMBL" id="JBBNAG010000004">
    <property type="protein sequence ID" value="KAK9140300.1"/>
    <property type="molecule type" value="Genomic_DNA"/>
</dbReference>
<dbReference type="PANTHER" id="PTHR33710">
    <property type="entry name" value="BNAC02G09200D PROTEIN"/>
    <property type="match status" value="1"/>
</dbReference>
<protein>
    <submittedName>
        <fullName evidence="1">Uncharacterized protein</fullName>
    </submittedName>
</protein>
<gene>
    <name evidence="1" type="ORF">Scep_009981</name>
</gene>
<sequence>MEFQQALNQSMLTDMGFKGPQMTWNNKIEGAENIQQMLDRFFSNEKWREHFHEAAVSHMEFHRSNHSLIKLSLFSAQGVKRRSSVGKRAKTFGNIRQNIEKIKKELEPLYEKSGEHNIMTRIRQGESKLERVLNLEEGDMNTKYFHLKAKQRKSKNQISKLRKGTDRWQWVTKNEDIGAVIEEYFKELFTSTNLLKEDITRATAGCRLD</sequence>
<evidence type="ECO:0000313" key="1">
    <source>
        <dbReference type="EMBL" id="KAK9140300.1"/>
    </source>
</evidence>
<reference evidence="1 2" key="1">
    <citation type="submission" date="2024-01" db="EMBL/GenBank/DDBJ databases">
        <title>Genome assemblies of Stephania.</title>
        <authorList>
            <person name="Yang L."/>
        </authorList>
    </citation>
    <scope>NUCLEOTIDE SEQUENCE [LARGE SCALE GENOMIC DNA]</scope>
    <source>
        <strain evidence="1">JXDWG</strain>
        <tissue evidence="1">Leaf</tissue>
    </source>
</reference>
<dbReference type="Proteomes" id="UP001419268">
    <property type="component" value="Unassembled WGS sequence"/>
</dbReference>
<evidence type="ECO:0000313" key="2">
    <source>
        <dbReference type="Proteomes" id="UP001419268"/>
    </source>
</evidence>
<keyword evidence="2" id="KW-1185">Reference proteome</keyword>
<dbReference type="AlphaFoldDB" id="A0AAP0JV78"/>
<proteinExistence type="predicted"/>
<organism evidence="1 2">
    <name type="scientific">Stephania cephalantha</name>
    <dbReference type="NCBI Taxonomy" id="152367"/>
    <lineage>
        <taxon>Eukaryota</taxon>
        <taxon>Viridiplantae</taxon>
        <taxon>Streptophyta</taxon>
        <taxon>Embryophyta</taxon>
        <taxon>Tracheophyta</taxon>
        <taxon>Spermatophyta</taxon>
        <taxon>Magnoliopsida</taxon>
        <taxon>Ranunculales</taxon>
        <taxon>Menispermaceae</taxon>
        <taxon>Menispermoideae</taxon>
        <taxon>Cissampelideae</taxon>
        <taxon>Stephania</taxon>
    </lineage>
</organism>
<comment type="caution">
    <text evidence="1">The sequence shown here is derived from an EMBL/GenBank/DDBJ whole genome shotgun (WGS) entry which is preliminary data.</text>
</comment>